<dbReference type="AlphaFoldDB" id="A0A943I631"/>
<keyword evidence="1 3" id="KW-0378">Hydrolase</keyword>
<accession>A0A943I631</accession>
<reference evidence="5" key="1">
    <citation type="submission" date="2021-02" db="EMBL/GenBank/DDBJ databases">
        <title>Infant gut strain persistence is associated with maternal origin, phylogeny, and functional potential including surface adhesion and iron acquisition.</title>
        <authorList>
            <person name="Lou Y.C."/>
        </authorList>
    </citation>
    <scope>NUCLEOTIDE SEQUENCE</scope>
    <source>
        <strain evidence="5">L3_108_000G1_dasL3_108_000G1_metabat.metabat.11</strain>
    </source>
</reference>
<dbReference type="PANTHER" id="PTHR13170:SF16">
    <property type="entry name" value="PROTEIN O-GLCNACASE"/>
    <property type="match status" value="1"/>
</dbReference>
<dbReference type="Gene3D" id="3.20.20.80">
    <property type="entry name" value="Glycosidases"/>
    <property type="match status" value="1"/>
</dbReference>
<gene>
    <name evidence="5" type="ORF">KHX14_04680</name>
</gene>
<keyword evidence="2 3" id="KW-0326">Glycosidase</keyword>
<dbReference type="EMBL" id="JAGZCC010000020">
    <property type="protein sequence ID" value="MBS5588100.1"/>
    <property type="molecule type" value="Genomic_DNA"/>
</dbReference>
<evidence type="ECO:0000256" key="3">
    <source>
        <dbReference type="PROSITE-ProRule" id="PRU01353"/>
    </source>
</evidence>
<dbReference type="Proteomes" id="UP000751224">
    <property type="component" value="Unassembled WGS sequence"/>
</dbReference>
<dbReference type="InterPro" id="IPR051822">
    <property type="entry name" value="Glycosyl_Hydrolase_84"/>
</dbReference>
<dbReference type="GO" id="GO:0015929">
    <property type="term" value="F:hexosaminidase activity"/>
    <property type="evidence" value="ECO:0007669"/>
    <property type="project" value="UniProtKB-ARBA"/>
</dbReference>
<dbReference type="PANTHER" id="PTHR13170">
    <property type="entry name" value="O-GLCNACASE"/>
    <property type="match status" value="1"/>
</dbReference>
<organism evidence="5 6">
    <name type="scientific">Thomasclavelia spiroformis</name>
    <dbReference type="NCBI Taxonomy" id="29348"/>
    <lineage>
        <taxon>Bacteria</taxon>
        <taxon>Bacillati</taxon>
        <taxon>Bacillota</taxon>
        <taxon>Erysipelotrichia</taxon>
        <taxon>Erysipelotrichales</taxon>
        <taxon>Coprobacillaceae</taxon>
        <taxon>Thomasclavelia</taxon>
    </lineage>
</organism>
<dbReference type="Pfam" id="PF07555">
    <property type="entry name" value="NAGidase"/>
    <property type="match status" value="1"/>
</dbReference>
<evidence type="ECO:0000256" key="1">
    <source>
        <dbReference type="ARBA" id="ARBA00022801"/>
    </source>
</evidence>
<dbReference type="InterPro" id="IPR011496">
    <property type="entry name" value="O-GlcNAcase_cat"/>
</dbReference>
<dbReference type="PROSITE" id="PS52009">
    <property type="entry name" value="GH84"/>
    <property type="match status" value="1"/>
</dbReference>
<dbReference type="Gene3D" id="1.20.58.460">
    <property type="entry name" value="Hyaluronidase post-catalytic domain-like"/>
    <property type="match status" value="1"/>
</dbReference>
<evidence type="ECO:0000259" key="4">
    <source>
        <dbReference type="PROSITE" id="PS52009"/>
    </source>
</evidence>
<evidence type="ECO:0000313" key="5">
    <source>
        <dbReference type="EMBL" id="MBS5588100.1"/>
    </source>
</evidence>
<sequence length="321" mass="37116">MNTYIYGPKNDPYHANKWRDPYPDDKLAELKELVDKGKETNVEFVWAIHVGGKINLGNPDDIQKVKDKFDQLYGIGVRQFAVFFDDAATDNTQLVSFMNDLQKKYVEAKGDVRPLIFCPQFYNKNHAISRGGEGYLRNLRNFDEDIQIMWTGDYVVSRINQSVIDYITDLIGRDVYIWWNYPVNDLGRAHLLHMGPTDALAPNIEHMSGLVSNPMNQAQCNKVSLFSIANYTWNSEKYDSQQSWQDSWQRIITDDEEALEAFKIFVQNCAAAPMSFGDVDESVYLQPYFEAFNKKYYANEDYSQEALELISLKKLKIVLLC</sequence>
<evidence type="ECO:0000256" key="2">
    <source>
        <dbReference type="ARBA" id="ARBA00023295"/>
    </source>
</evidence>
<comment type="caution">
    <text evidence="5">The sequence shown here is derived from an EMBL/GenBank/DDBJ whole genome shotgun (WGS) entry which is preliminary data.</text>
</comment>
<protein>
    <submittedName>
        <fullName evidence="5">Beta-N-acetylglucosaminidase domain-containing protein</fullName>
    </submittedName>
</protein>
<name>A0A943I631_9FIRM</name>
<proteinExistence type="inferred from homology"/>
<comment type="similarity">
    <text evidence="3">Belongs to the glycosyl hydrolase 84 family.</text>
</comment>
<dbReference type="SUPFAM" id="SSF51445">
    <property type="entry name" value="(Trans)glycosidases"/>
    <property type="match status" value="1"/>
</dbReference>
<dbReference type="InterPro" id="IPR017853">
    <property type="entry name" value="GH"/>
</dbReference>
<feature type="domain" description="GH84" evidence="4">
    <location>
        <begin position="1"/>
        <end position="236"/>
    </location>
</feature>
<feature type="active site" description="Proton donor" evidence="3">
    <location>
        <position position="86"/>
    </location>
</feature>
<dbReference type="GO" id="GO:1901135">
    <property type="term" value="P:carbohydrate derivative metabolic process"/>
    <property type="evidence" value="ECO:0007669"/>
    <property type="project" value="UniProtKB-ARBA"/>
</dbReference>
<evidence type="ECO:0000313" key="6">
    <source>
        <dbReference type="Proteomes" id="UP000751224"/>
    </source>
</evidence>